<protein>
    <submittedName>
        <fullName evidence="2">Uncharacterized protein</fullName>
    </submittedName>
</protein>
<dbReference type="EMBL" id="BGPR01037218">
    <property type="protein sequence ID" value="GBO12776.1"/>
    <property type="molecule type" value="Genomic_DNA"/>
</dbReference>
<sequence length="100" mass="11419">MEAVMNHHTEPPRKNPHFIISSICSRAFRTALWRLDTRPSMNTPKKKEINLIWREKVPLCLFQKVWPTAFSQTVMGPGKQKKKEPCAPDEDAFLSGGGDL</sequence>
<reference evidence="2 3" key="1">
    <citation type="journal article" date="2019" name="Sci. Rep.">
        <title>Orb-weaving spider Araneus ventricosus genome elucidates the spidroin gene catalogue.</title>
        <authorList>
            <person name="Kono N."/>
            <person name="Nakamura H."/>
            <person name="Ohtoshi R."/>
            <person name="Moran D.A.P."/>
            <person name="Shinohara A."/>
            <person name="Yoshida Y."/>
            <person name="Fujiwara M."/>
            <person name="Mori M."/>
            <person name="Tomita M."/>
            <person name="Arakawa K."/>
        </authorList>
    </citation>
    <scope>NUCLEOTIDE SEQUENCE [LARGE SCALE GENOMIC DNA]</scope>
</reference>
<accession>A0A4Y2UM82</accession>
<evidence type="ECO:0000313" key="2">
    <source>
        <dbReference type="EMBL" id="GBO12776.1"/>
    </source>
</evidence>
<comment type="caution">
    <text evidence="2">The sequence shown here is derived from an EMBL/GenBank/DDBJ whole genome shotgun (WGS) entry which is preliminary data.</text>
</comment>
<name>A0A4Y2UM82_ARAVE</name>
<dbReference type="Proteomes" id="UP000499080">
    <property type="component" value="Unassembled WGS sequence"/>
</dbReference>
<evidence type="ECO:0000313" key="3">
    <source>
        <dbReference type="Proteomes" id="UP000499080"/>
    </source>
</evidence>
<organism evidence="2 3">
    <name type="scientific">Araneus ventricosus</name>
    <name type="common">Orbweaver spider</name>
    <name type="synonym">Epeira ventricosa</name>
    <dbReference type="NCBI Taxonomy" id="182803"/>
    <lineage>
        <taxon>Eukaryota</taxon>
        <taxon>Metazoa</taxon>
        <taxon>Ecdysozoa</taxon>
        <taxon>Arthropoda</taxon>
        <taxon>Chelicerata</taxon>
        <taxon>Arachnida</taxon>
        <taxon>Araneae</taxon>
        <taxon>Araneomorphae</taxon>
        <taxon>Entelegynae</taxon>
        <taxon>Araneoidea</taxon>
        <taxon>Araneidae</taxon>
        <taxon>Araneus</taxon>
    </lineage>
</organism>
<proteinExistence type="predicted"/>
<evidence type="ECO:0000256" key="1">
    <source>
        <dbReference type="SAM" id="MobiDB-lite"/>
    </source>
</evidence>
<gene>
    <name evidence="2" type="ORF">AVEN_192619_1</name>
</gene>
<keyword evidence="3" id="KW-1185">Reference proteome</keyword>
<dbReference type="AlphaFoldDB" id="A0A4Y2UM82"/>
<feature type="region of interest" description="Disordered" evidence="1">
    <location>
        <begin position="75"/>
        <end position="100"/>
    </location>
</feature>